<dbReference type="SUPFAM" id="SSF52540">
    <property type="entry name" value="P-loop containing nucleoside triphosphate hydrolases"/>
    <property type="match status" value="2"/>
</dbReference>
<feature type="transmembrane region" description="Helical" evidence="10">
    <location>
        <begin position="1348"/>
        <end position="1375"/>
    </location>
</feature>
<evidence type="ECO:0000256" key="9">
    <source>
        <dbReference type="SAM" id="MobiDB-lite"/>
    </source>
</evidence>
<accession>B9WE79</accession>
<dbReference type="Proteomes" id="UP000002605">
    <property type="component" value="Chromosome 3"/>
</dbReference>
<dbReference type="SMART" id="SM00382">
    <property type="entry name" value="AAA"/>
    <property type="match status" value="2"/>
</dbReference>
<dbReference type="CDD" id="cd03233">
    <property type="entry name" value="ABCG_PDR_domain1"/>
    <property type="match status" value="1"/>
</dbReference>
<dbReference type="GO" id="GO:0016887">
    <property type="term" value="F:ATP hydrolysis activity"/>
    <property type="evidence" value="ECO:0007669"/>
    <property type="project" value="InterPro"/>
</dbReference>
<dbReference type="GO" id="GO:0090556">
    <property type="term" value="F:phosphatidylserine floppase activity"/>
    <property type="evidence" value="ECO:0007669"/>
    <property type="project" value="UniProtKB-ARBA"/>
</dbReference>
<dbReference type="InterPro" id="IPR010929">
    <property type="entry name" value="PDR_CDR_ABC"/>
</dbReference>
<dbReference type="InterPro" id="IPR029481">
    <property type="entry name" value="ABC_trans_N"/>
</dbReference>
<evidence type="ECO:0000256" key="6">
    <source>
        <dbReference type="ARBA" id="ARBA00022840"/>
    </source>
</evidence>
<keyword evidence="2" id="KW-0813">Transport</keyword>
<proteinExistence type="predicted"/>
<dbReference type="PROSITE" id="PS00211">
    <property type="entry name" value="ABC_TRANSPORTER_1"/>
    <property type="match status" value="1"/>
</dbReference>
<dbReference type="GO" id="GO:0005524">
    <property type="term" value="F:ATP binding"/>
    <property type="evidence" value="ECO:0007669"/>
    <property type="project" value="UniProtKB-KW"/>
</dbReference>
<keyword evidence="3 10" id="KW-0812">Transmembrane</keyword>
<dbReference type="InterPro" id="IPR013525">
    <property type="entry name" value="ABC2_TM"/>
</dbReference>
<dbReference type="InterPro" id="IPR027417">
    <property type="entry name" value="P-loop_NTPase"/>
</dbReference>
<comment type="subcellular location">
    <subcellularLocation>
        <location evidence="1">Membrane</location>
        <topology evidence="1">Multi-pass membrane protein</topology>
    </subcellularLocation>
</comment>
<feature type="domain" description="ABC transporter" evidence="11">
    <location>
        <begin position="149"/>
        <end position="403"/>
    </location>
</feature>
<dbReference type="CDD" id="cd03232">
    <property type="entry name" value="ABCG_PDR_domain2"/>
    <property type="match status" value="1"/>
</dbReference>
<evidence type="ECO:0000256" key="7">
    <source>
        <dbReference type="ARBA" id="ARBA00022989"/>
    </source>
</evidence>
<evidence type="ECO:0000256" key="2">
    <source>
        <dbReference type="ARBA" id="ARBA00022448"/>
    </source>
</evidence>
<dbReference type="InterPro" id="IPR034003">
    <property type="entry name" value="ABCG_PDR_2"/>
</dbReference>
<dbReference type="Pfam" id="PF01061">
    <property type="entry name" value="ABC2_membrane"/>
    <property type="match status" value="2"/>
</dbReference>
<organism evidence="13 14">
    <name type="scientific">Candida dubliniensis (strain CD36 / ATCC MYA-646 / CBS 7987 / NCPF 3949 / NRRL Y-17841)</name>
    <name type="common">Yeast</name>
    <dbReference type="NCBI Taxonomy" id="573826"/>
    <lineage>
        <taxon>Eukaryota</taxon>
        <taxon>Fungi</taxon>
        <taxon>Dikarya</taxon>
        <taxon>Ascomycota</taxon>
        <taxon>Saccharomycotina</taxon>
        <taxon>Pichiomycetes</taxon>
        <taxon>Debaryomycetaceae</taxon>
        <taxon>Candida/Lodderomyces clade</taxon>
        <taxon>Candida</taxon>
    </lineage>
</organism>
<feature type="transmembrane region" description="Helical" evidence="10">
    <location>
        <begin position="1194"/>
        <end position="1215"/>
    </location>
</feature>
<dbReference type="InterPro" id="IPR017871">
    <property type="entry name" value="ABC_transporter-like_CS"/>
</dbReference>
<feature type="transmembrane region" description="Helical" evidence="10">
    <location>
        <begin position="1266"/>
        <end position="1297"/>
    </location>
</feature>
<evidence type="ECO:0000256" key="5">
    <source>
        <dbReference type="ARBA" id="ARBA00022741"/>
    </source>
</evidence>
<keyword evidence="8 10" id="KW-0472">Membrane</keyword>
<keyword evidence="4" id="KW-0677">Repeat</keyword>
<dbReference type="InterPro" id="IPR005285">
    <property type="entry name" value="Drug-R_PDR/CDR"/>
</dbReference>
<evidence type="ECO:0000313" key="12">
    <source>
        <dbReference type="CGD" id="CAL0000170316"/>
    </source>
</evidence>
<evidence type="ECO:0000256" key="10">
    <source>
        <dbReference type="SAM" id="Phobius"/>
    </source>
</evidence>
<dbReference type="FunFam" id="3.40.50.300:FF:001262">
    <property type="entry name" value="ABC transporter CDR4"/>
    <property type="match status" value="1"/>
</dbReference>
<feature type="transmembrane region" description="Helical" evidence="10">
    <location>
        <begin position="513"/>
        <end position="535"/>
    </location>
</feature>
<dbReference type="Pfam" id="PF00005">
    <property type="entry name" value="ABC_tran"/>
    <property type="match status" value="2"/>
</dbReference>
<dbReference type="GO" id="GO:1903561">
    <property type="term" value="C:extracellular vesicle"/>
    <property type="evidence" value="ECO:0007669"/>
    <property type="project" value="UniProtKB-ARBA"/>
</dbReference>
<dbReference type="GO" id="GO:0090554">
    <property type="term" value="F:phosphatidylcholine floppase activity"/>
    <property type="evidence" value="ECO:0007669"/>
    <property type="project" value="UniProtKB-ARBA"/>
</dbReference>
<dbReference type="NCBIfam" id="TIGR00956">
    <property type="entry name" value="3a01205"/>
    <property type="match status" value="1"/>
</dbReference>
<dbReference type="OrthoDB" id="245989at2759"/>
<feature type="domain" description="ABC transporter" evidence="11">
    <location>
        <begin position="858"/>
        <end position="1102"/>
    </location>
</feature>
<evidence type="ECO:0000313" key="14">
    <source>
        <dbReference type="Proteomes" id="UP000002605"/>
    </source>
</evidence>
<evidence type="ECO:0000256" key="8">
    <source>
        <dbReference type="ARBA" id="ARBA00023136"/>
    </source>
</evidence>
<feature type="transmembrane region" description="Helical" evidence="10">
    <location>
        <begin position="589"/>
        <end position="613"/>
    </location>
</feature>
<dbReference type="GO" id="GO:1990961">
    <property type="term" value="P:xenobiotic detoxification by transmembrane export across the plasma membrane"/>
    <property type="evidence" value="ECO:0007669"/>
    <property type="project" value="InterPro"/>
</dbReference>
<gene>
    <name evidence="12 13" type="primary">CDR2</name>
    <name evidence="12" type="ordered locus">Cd36_84860</name>
    <name evidence="13" type="ORF">CD36_84860</name>
</gene>
<dbReference type="PANTHER" id="PTHR19241">
    <property type="entry name" value="ATP-BINDING CASSETTE TRANSPORTER"/>
    <property type="match status" value="1"/>
</dbReference>
<keyword evidence="5" id="KW-0547">Nucleotide-binding</keyword>
<dbReference type="Pfam" id="PF06422">
    <property type="entry name" value="PDR_CDR"/>
    <property type="match status" value="1"/>
</dbReference>
<keyword evidence="14" id="KW-1185">Reference proteome</keyword>
<protein>
    <submittedName>
        <fullName evidence="13">Drug resistance protein 2</fullName>
    </submittedName>
</protein>
<dbReference type="InterPro" id="IPR003439">
    <property type="entry name" value="ABC_transporter-like_ATP-bd"/>
</dbReference>
<dbReference type="Pfam" id="PF14510">
    <property type="entry name" value="ABC_trans_N"/>
    <property type="match status" value="1"/>
</dbReference>
<sequence length="1500" mass="169057">MSTTSNTSLSQQLDEKPWVDVSDDSSVQEYQGFDATASHNIQDLARKLTHDSTKGDHHAANNLARYLSHMSDIPGVSPFNGNINHEQLDPDSENFNAKYWVKNLKKLFDSDSEYYKPSKLGVAYRNLRAFGVANDSDYQPTVTNALWKFTTEAINKLKKPDDSKYFDILKSMDAIMRPGELTVVLGRPGAGCSTLLKTISANTYGFNIGKESHITYDGLTPKDIESNYRGDVIYSAETDYHFPHLSVGDTLEFAARLRTPQNRGEGIDRETYAKHMANVYMATYGLSHTRNTKVGNDFVRGVSGGERKRVSIAEASLSGANIQCWDNATRGLDSATALEFIRALKTSAVILDTTPLIAIYQCSQDAYDLFDNVVVLYEGHQIFFGRASKAKEYFEKMGWKCPQRQTTADFLTSLTNPAEREPLPGYEDKVPRTAQEFEVYWKNSPEYAALVGEIDNHLIECEKSNTKSYYHETHVAKQSNNTRPSSPYTVSFFMQVRYVMARNFLRMKGDPSIPLVSILTQLVMGLILASVFFNLRKSTDTFYFRGGALFFSVLFNAFSSLLEILSLYEARPIVEKHRKYALYRPSADALASIISELPVKLLMTMSFNIVYYFMVNLRRTPGNFFFYWLMCALCTLVMSHLFRSIGAVTTTIATAMSISTVFLLAMIIYAGFVLPIPYILGWSKWIRYINPVTYIFESLMVNEFHGREFKCGQYIPSGPGYESLSVENKVCTTVGSTPGSTVVQGTEYIKLAYQFYSSHKWRNFGITVAFAVFFLGVYVALTEFNKGAMQKGEIVLFLRGSLKKHKRKTAASNKGDIEAGPVSGKLDYQDEAEAVSNEKFTEKGSTGSVDFPENREIFFWKDLTYQVKIKKEDRVILDHVDGWVKPGQITALMGASGAGKTTLLNCLSERVTTGVITDGERLVNGHALDSSFQRSIGYVQQQDVHLETTTVREALQFSAYLRQSKKISKKEKDDYVDYVIDLLEMTDYADALVGVAGEGLNVEQRKRLTIGVELVAKPKLLLFLDEPTSGLDSQTAWSICKLMRKLADHGQAILCTIHQPSALIMAEFDRLLFLQKGGRTAYFGELGENCQTMINYFEKYGADPCPEEANPAEWMLQVVGAAPGSHSKQDYFEVWRNSSEYQAVKDEISRMEVELSKLPRDNDPEALLKYAAPLWKQYLLVSWRTIVQDWRSPGYIYSKIFLVVSSSLFIGFSFFKSKNNLQGLQSQMLAVFMFFIPFTTFIDQMLPYFVKHRAVYEVREAPSRTFSWFAFIAGQITSEIPFQIVVGTISYFCWYYPVGLYANAEPTDSVNSRGVLMWMLLTAFYVYTSTMGQLAISFNELIDNAASLATTLFTLCLMFCGVLAGPDVIPGFWIFMYRCNPFTYLIQAILSTGLANAKVTCAPRELVTLKPPMGETCSSFIGPYTKAAGGYFSTNSDGTCSVCRIDSTNQFLESINAMFSQRWRNFGIFVAFIAINIILTIFFYWLAKVPKGNREKKLKK</sequence>
<feature type="region of interest" description="Disordered" evidence="9">
    <location>
        <begin position="1"/>
        <end position="20"/>
    </location>
</feature>
<dbReference type="FunFam" id="3.40.50.300:FF:000054">
    <property type="entry name" value="ABC multidrug transporter atrF"/>
    <property type="match status" value="1"/>
</dbReference>
<keyword evidence="7 10" id="KW-1133">Transmembrane helix</keyword>
<dbReference type="KEGG" id="cdu:CD36_84860"/>
<evidence type="ECO:0000256" key="4">
    <source>
        <dbReference type="ARBA" id="ARBA00022737"/>
    </source>
</evidence>
<dbReference type="EMBL" id="FM992690">
    <property type="protein sequence ID" value="CAX42990.1"/>
    <property type="molecule type" value="Genomic_DNA"/>
</dbReference>
<evidence type="ECO:0000256" key="1">
    <source>
        <dbReference type="ARBA" id="ARBA00004141"/>
    </source>
</evidence>
<dbReference type="HOGENOM" id="CLU_000604_35_0_1"/>
<evidence type="ECO:0000256" key="3">
    <source>
        <dbReference type="ARBA" id="ARBA00022692"/>
    </source>
</evidence>
<dbReference type="InterPro" id="IPR003593">
    <property type="entry name" value="AAA+_ATPase"/>
</dbReference>
<reference evidence="13 14" key="1">
    <citation type="journal article" date="2009" name="Genome Res.">
        <title>Comparative genomics of the fungal pathogens Candida dubliniensis and Candida albicans.</title>
        <authorList>
            <person name="Jackson A.P."/>
            <person name="Gamble J.A."/>
            <person name="Yeomans T."/>
            <person name="Moran G.P."/>
            <person name="Saunders D."/>
            <person name="Harris D."/>
            <person name="Aslett M."/>
            <person name="Barrell J.F."/>
            <person name="Butler G."/>
            <person name="Citiulo F."/>
            <person name="Coleman D.C."/>
            <person name="de Groot P.W.J."/>
            <person name="Goodwin T.J."/>
            <person name="Quail M.A."/>
            <person name="McQuillan J."/>
            <person name="Munro C.A."/>
            <person name="Pain A."/>
            <person name="Poulter R.T."/>
            <person name="Rajandream M.A."/>
            <person name="Renauld H."/>
            <person name="Spiering M.J."/>
            <person name="Tivey A."/>
            <person name="Gow N.A.R."/>
            <person name="Barrell B."/>
            <person name="Sullivan D.J."/>
            <person name="Berriman M."/>
        </authorList>
    </citation>
    <scope>NUCLEOTIDE SEQUENCE [LARGE SCALE GENOMIC DNA]</scope>
    <source>
        <strain evidence="14">CD36 / ATCC MYA-646 / CBS 7987 / NCPF 3949 / NRRL Y-17841</strain>
    </source>
</reference>
<evidence type="ECO:0000259" key="11">
    <source>
        <dbReference type="PROSITE" id="PS50893"/>
    </source>
</evidence>
<dbReference type="eggNOG" id="KOG0065">
    <property type="taxonomic scope" value="Eukaryota"/>
</dbReference>
<feature type="transmembrane region" description="Helical" evidence="10">
    <location>
        <begin position="625"/>
        <end position="642"/>
    </location>
</feature>
<feature type="transmembrane region" description="Helical" evidence="10">
    <location>
        <begin position="547"/>
        <end position="568"/>
    </location>
</feature>
<evidence type="ECO:0000313" key="13">
    <source>
        <dbReference type="EMBL" id="CAX42990.1"/>
    </source>
</evidence>
<dbReference type="GeneID" id="8047220"/>
<feature type="transmembrane region" description="Helical" evidence="10">
    <location>
        <begin position="1227"/>
        <end position="1246"/>
    </location>
</feature>
<dbReference type="GO" id="GO:0140359">
    <property type="term" value="F:ABC-type transporter activity"/>
    <property type="evidence" value="ECO:0007669"/>
    <property type="project" value="InterPro"/>
</dbReference>
<keyword evidence="6" id="KW-0067">ATP-binding</keyword>
<dbReference type="PROSITE" id="PS50893">
    <property type="entry name" value="ABC_TRANSPORTER_2"/>
    <property type="match status" value="2"/>
</dbReference>
<feature type="transmembrane region" description="Helical" evidence="10">
    <location>
        <begin position="761"/>
        <end position="781"/>
    </location>
</feature>
<feature type="transmembrane region" description="Helical" evidence="10">
    <location>
        <begin position="1317"/>
        <end position="1336"/>
    </location>
</feature>
<dbReference type="GO" id="GO:0005886">
    <property type="term" value="C:plasma membrane"/>
    <property type="evidence" value="ECO:0007669"/>
    <property type="project" value="UniProtKB-ARBA"/>
</dbReference>
<dbReference type="GO" id="GO:0140341">
    <property type="term" value="F:phosphatidylethanolamine floppase activity"/>
    <property type="evidence" value="ECO:0007669"/>
    <property type="project" value="UniProtKB-ARBA"/>
</dbReference>
<feature type="transmembrane region" description="Helical" evidence="10">
    <location>
        <begin position="1466"/>
        <end position="1487"/>
    </location>
</feature>
<name>B9WE79_CANDC</name>
<feature type="compositionally biased region" description="Low complexity" evidence="9">
    <location>
        <begin position="1"/>
        <end position="12"/>
    </location>
</feature>
<dbReference type="InterPro" id="IPR034001">
    <property type="entry name" value="ABCG_PDR_1"/>
</dbReference>
<dbReference type="Gene3D" id="3.40.50.300">
    <property type="entry name" value="P-loop containing nucleotide triphosphate hydrolases"/>
    <property type="match status" value="2"/>
</dbReference>
<feature type="transmembrane region" description="Helical" evidence="10">
    <location>
        <begin position="654"/>
        <end position="680"/>
    </location>
</feature>
<dbReference type="CGD" id="CAL0000170316">
    <property type="gene designation" value="CDR2"/>
</dbReference>
<dbReference type="RefSeq" id="XP_002419396.1">
    <property type="nucleotide sequence ID" value="XM_002419351.1"/>
</dbReference>